<keyword evidence="2" id="KW-1185">Reference proteome</keyword>
<evidence type="ECO:0000313" key="2">
    <source>
        <dbReference type="Proteomes" id="UP000622166"/>
    </source>
</evidence>
<reference evidence="1" key="2">
    <citation type="submission" date="2020-09" db="EMBL/GenBank/DDBJ databases">
        <authorList>
            <person name="Sun Q."/>
            <person name="Ohkuma M."/>
        </authorList>
    </citation>
    <scope>NUCLEOTIDE SEQUENCE</scope>
    <source>
        <strain evidence="1">JCM 4815</strain>
    </source>
</reference>
<evidence type="ECO:0000313" key="1">
    <source>
        <dbReference type="EMBL" id="GGZ21112.1"/>
    </source>
</evidence>
<dbReference type="InterPro" id="IPR003820">
    <property type="entry name" value="KdpC"/>
</dbReference>
<comment type="caution">
    <text evidence="1">The sequence shown here is derived from an EMBL/GenBank/DDBJ whole genome shotgun (WGS) entry which is preliminary data.</text>
</comment>
<name>A0A918UMF9_9ACTN</name>
<dbReference type="GO" id="GO:0016020">
    <property type="term" value="C:membrane"/>
    <property type="evidence" value="ECO:0007669"/>
    <property type="project" value="InterPro"/>
</dbReference>
<gene>
    <name evidence="1" type="ORF">GCM10010365_46850</name>
</gene>
<protein>
    <submittedName>
        <fullName evidence="1">Uncharacterized protein</fullName>
    </submittedName>
</protein>
<dbReference type="Pfam" id="PF02669">
    <property type="entry name" value="KdpC"/>
    <property type="match status" value="1"/>
</dbReference>
<sequence length="133" mass="14870">MLNTGMTPVLAGIRRLLALIVALRLPYRPLGDHMARAYAWEKHLRSEKWVCKAIGANPGVEMRRPAYPRGMLAFSAVSGLRVHRVAERNRIDVTQVEKLVASPTDGRILDFVGESRVNVLKLNIALKARMTRG</sequence>
<reference evidence="1" key="1">
    <citation type="journal article" date="2014" name="Int. J. Syst. Evol. Microbiol.">
        <title>Complete genome sequence of Corynebacterium casei LMG S-19264T (=DSM 44701T), isolated from a smear-ripened cheese.</title>
        <authorList>
            <consortium name="US DOE Joint Genome Institute (JGI-PGF)"/>
            <person name="Walter F."/>
            <person name="Albersmeier A."/>
            <person name="Kalinowski J."/>
            <person name="Ruckert C."/>
        </authorList>
    </citation>
    <scope>NUCLEOTIDE SEQUENCE</scope>
    <source>
        <strain evidence="1">JCM 4815</strain>
    </source>
</reference>
<proteinExistence type="predicted"/>
<accession>A0A918UMF9</accession>
<dbReference type="GO" id="GO:0008556">
    <property type="term" value="F:P-type potassium transmembrane transporter activity"/>
    <property type="evidence" value="ECO:0007669"/>
    <property type="project" value="InterPro"/>
</dbReference>
<dbReference type="AlphaFoldDB" id="A0A918UMF9"/>
<organism evidence="1 2">
    <name type="scientific">Streptomyces poonensis</name>
    <dbReference type="NCBI Taxonomy" id="68255"/>
    <lineage>
        <taxon>Bacteria</taxon>
        <taxon>Bacillati</taxon>
        <taxon>Actinomycetota</taxon>
        <taxon>Actinomycetes</taxon>
        <taxon>Kitasatosporales</taxon>
        <taxon>Streptomycetaceae</taxon>
        <taxon>Streptomyces</taxon>
    </lineage>
</organism>
<dbReference type="Proteomes" id="UP000622166">
    <property type="component" value="Unassembled WGS sequence"/>
</dbReference>
<dbReference type="EMBL" id="BMVW01000009">
    <property type="protein sequence ID" value="GGZ21112.1"/>
    <property type="molecule type" value="Genomic_DNA"/>
</dbReference>